<proteinExistence type="predicted"/>
<evidence type="ECO:0000313" key="2">
    <source>
        <dbReference type="EMBL" id="GIO70379.1"/>
    </source>
</evidence>
<evidence type="ECO:0000313" key="3">
    <source>
        <dbReference type="Proteomes" id="UP000680638"/>
    </source>
</evidence>
<dbReference type="Proteomes" id="UP000680638">
    <property type="component" value="Unassembled WGS sequence"/>
</dbReference>
<gene>
    <name evidence="2" type="ORF">J21TS3_52000</name>
</gene>
<organism evidence="2 3">
    <name type="scientific">Paenibacillus cookii</name>
    <dbReference type="NCBI Taxonomy" id="157839"/>
    <lineage>
        <taxon>Bacteria</taxon>
        <taxon>Bacillati</taxon>
        <taxon>Bacillota</taxon>
        <taxon>Bacilli</taxon>
        <taxon>Bacillales</taxon>
        <taxon>Paenibacillaceae</taxon>
        <taxon>Paenibacillus</taxon>
    </lineage>
</organism>
<accession>A0ABQ4M4L6</accession>
<name>A0ABQ4M4L6_9BACL</name>
<dbReference type="EMBL" id="BORW01000061">
    <property type="protein sequence ID" value="GIO70379.1"/>
    <property type="molecule type" value="Genomic_DNA"/>
</dbReference>
<comment type="caution">
    <text evidence="2">The sequence shown here is derived from an EMBL/GenBank/DDBJ whole genome shotgun (WGS) entry which is preliminary data.</text>
</comment>
<feature type="region of interest" description="Disordered" evidence="1">
    <location>
        <begin position="49"/>
        <end position="76"/>
    </location>
</feature>
<sequence length="76" mass="8008">MPGPQAAAIFPKQLPPNKYTPKGAGVIFVNRHSAWFFGRMAACGSFKKQNRVEGGGKPPSSHTTVHAGPHTAVPKG</sequence>
<reference evidence="2 3" key="1">
    <citation type="submission" date="2021-03" db="EMBL/GenBank/DDBJ databases">
        <title>Antimicrobial resistance genes in bacteria isolated from Japanese honey, and their potential for conferring macrolide and lincosamide resistance in the American foulbrood pathogen Paenibacillus larvae.</title>
        <authorList>
            <person name="Okamoto M."/>
            <person name="Kumagai M."/>
            <person name="Kanamori H."/>
            <person name="Takamatsu D."/>
        </authorList>
    </citation>
    <scope>NUCLEOTIDE SEQUENCE [LARGE SCALE GENOMIC DNA]</scope>
    <source>
        <strain evidence="2 3">J21TS3</strain>
    </source>
</reference>
<protein>
    <submittedName>
        <fullName evidence="2">Uncharacterized protein</fullName>
    </submittedName>
</protein>
<keyword evidence="3" id="KW-1185">Reference proteome</keyword>
<evidence type="ECO:0000256" key="1">
    <source>
        <dbReference type="SAM" id="MobiDB-lite"/>
    </source>
</evidence>